<keyword evidence="5" id="KW-0472">Membrane</keyword>
<dbReference type="Proteomes" id="UP000049979">
    <property type="component" value="Unassembled WGS sequence"/>
</dbReference>
<gene>
    <name evidence="8" type="ORF">GMD30_14745</name>
    <name evidence="7" type="ORF">M72_11371</name>
</gene>
<dbReference type="InterPro" id="IPR009061">
    <property type="entry name" value="DNA-bd_dom_put_sf"/>
</dbReference>
<dbReference type="PROSITE" id="PS50937">
    <property type="entry name" value="HTH_MERR_2"/>
    <property type="match status" value="1"/>
</dbReference>
<dbReference type="SUPFAM" id="SSF46955">
    <property type="entry name" value="Putative DNA-binding domain"/>
    <property type="match status" value="1"/>
</dbReference>
<keyword evidence="9" id="KW-1185">Reference proteome</keyword>
<keyword evidence="4" id="KW-0804">Transcription</keyword>
<dbReference type="PROSITE" id="PS00552">
    <property type="entry name" value="HTH_MERR_1"/>
    <property type="match status" value="1"/>
</dbReference>
<feature type="domain" description="HTH merR-type" evidence="6">
    <location>
        <begin position="1"/>
        <end position="69"/>
    </location>
</feature>
<dbReference type="GO" id="GO:0003677">
    <property type="term" value="F:DNA binding"/>
    <property type="evidence" value="ECO:0007669"/>
    <property type="project" value="UniProtKB-KW"/>
</dbReference>
<dbReference type="Pfam" id="PF13411">
    <property type="entry name" value="MerR_1"/>
    <property type="match status" value="1"/>
</dbReference>
<feature type="transmembrane region" description="Helical" evidence="5">
    <location>
        <begin position="195"/>
        <end position="214"/>
    </location>
</feature>
<accession>A0A0M6WWC3</accession>
<organism evidence="7 9">
    <name type="scientific">Roseburia faecis</name>
    <dbReference type="NCBI Taxonomy" id="301302"/>
    <lineage>
        <taxon>Bacteria</taxon>
        <taxon>Bacillati</taxon>
        <taxon>Bacillota</taxon>
        <taxon>Clostridia</taxon>
        <taxon>Lachnospirales</taxon>
        <taxon>Lachnospiraceae</taxon>
        <taxon>Roseburia</taxon>
    </lineage>
</organism>
<dbReference type="STRING" id="301302.ERS852420_01656"/>
<dbReference type="SMART" id="SM00422">
    <property type="entry name" value="HTH_MERR"/>
    <property type="match status" value="1"/>
</dbReference>
<dbReference type="AlphaFoldDB" id="A0A0M6WWC3"/>
<dbReference type="PANTHER" id="PTHR30204:SF69">
    <property type="entry name" value="MERR-FAMILY TRANSCRIPTIONAL REGULATOR"/>
    <property type="match status" value="1"/>
</dbReference>
<evidence type="ECO:0000256" key="1">
    <source>
        <dbReference type="ARBA" id="ARBA00022491"/>
    </source>
</evidence>
<evidence type="ECO:0000313" key="9">
    <source>
        <dbReference type="Proteomes" id="UP000049979"/>
    </source>
</evidence>
<keyword evidence="2" id="KW-0805">Transcription regulation</keyword>
<dbReference type="InterPro" id="IPR047057">
    <property type="entry name" value="MerR_fam"/>
</dbReference>
<proteinExistence type="predicted"/>
<dbReference type="RefSeq" id="WP_055068373.1">
    <property type="nucleotide sequence ID" value="NZ_CP173697.1"/>
</dbReference>
<keyword evidence="1" id="KW-0678">Repressor</keyword>
<sequence>MKIGQAAQLTGLTISNIRFYERKGLLEPERNDQSKYRNYSEQDIRRLKQIILYRKMNMPIEKIASMLDDPAVSEELVRQQLQELLNKQQEIQGSIDLCRKLAADHAYDGENIDFYLNYVKEEEKKGHSFAQLEELVGDFSEYSEFYKVSGDPVFQFLFCKVKNQKLFGWVWFALWIALSVFFIVEFGFGDGHMPLVVKAIVIGAVLVFLWYDFIRYCRKKRKYTVKYRKTTAP</sequence>
<dbReference type="PANTHER" id="PTHR30204">
    <property type="entry name" value="REDOX-CYCLING DRUG-SENSING TRANSCRIPTIONAL ACTIVATOR SOXR"/>
    <property type="match status" value="1"/>
</dbReference>
<dbReference type="PRINTS" id="PR00040">
    <property type="entry name" value="HTHMERR"/>
</dbReference>
<dbReference type="CDD" id="cd00592">
    <property type="entry name" value="HTH_MerR-like"/>
    <property type="match status" value="1"/>
</dbReference>
<evidence type="ECO:0000256" key="2">
    <source>
        <dbReference type="ARBA" id="ARBA00023015"/>
    </source>
</evidence>
<reference evidence="7" key="2">
    <citation type="submission" date="2015-05" db="EMBL/GenBank/DDBJ databases">
        <authorList>
            <person name="Wang D.B."/>
            <person name="Wang M."/>
        </authorList>
    </citation>
    <scope>NUCLEOTIDE SEQUENCE [LARGE SCALE GENOMIC DNA]</scope>
    <source>
        <strain evidence="7">M72</strain>
    </source>
</reference>
<reference evidence="9" key="1">
    <citation type="submission" date="2015-05" db="EMBL/GenBank/DDBJ databases">
        <authorList>
            <consortium name="Pathogen Informatics"/>
        </authorList>
    </citation>
    <scope>NUCLEOTIDE SEQUENCE [LARGE SCALE GENOMIC DNA]</scope>
    <source>
        <strain evidence="9">M72</strain>
    </source>
</reference>
<keyword evidence="5" id="KW-0812">Transmembrane</keyword>
<dbReference type="OrthoDB" id="9791488at2"/>
<evidence type="ECO:0000259" key="6">
    <source>
        <dbReference type="PROSITE" id="PS50937"/>
    </source>
</evidence>
<dbReference type="EMBL" id="WNAL01000041">
    <property type="protein sequence ID" value="MTR82909.1"/>
    <property type="molecule type" value="Genomic_DNA"/>
</dbReference>
<dbReference type="Proteomes" id="UP000446657">
    <property type="component" value="Unassembled WGS sequence"/>
</dbReference>
<feature type="transmembrane region" description="Helical" evidence="5">
    <location>
        <begin position="166"/>
        <end position="189"/>
    </location>
</feature>
<dbReference type="Gene3D" id="1.10.1660.10">
    <property type="match status" value="1"/>
</dbReference>
<keyword evidence="5" id="KW-1133">Transmembrane helix</keyword>
<evidence type="ECO:0000256" key="5">
    <source>
        <dbReference type="SAM" id="Phobius"/>
    </source>
</evidence>
<evidence type="ECO:0000256" key="4">
    <source>
        <dbReference type="ARBA" id="ARBA00023163"/>
    </source>
</evidence>
<evidence type="ECO:0000313" key="7">
    <source>
        <dbReference type="EMBL" id="CRL41017.1"/>
    </source>
</evidence>
<keyword evidence="3" id="KW-0238">DNA-binding</keyword>
<reference evidence="8 10" key="3">
    <citation type="journal article" date="2019" name="Nat. Med.">
        <title>A library of human gut bacterial isolates paired with longitudinal multiomics data enables mechanistic microbiome research.</title>
        <authorList>
            <person name="Poyet M."/>
            <person name="Groussin M."/>
            <person name="Gibbons S.M."/>
            <person name="Avila-Pacheco J."/>
            <person name="Jiang X."/>
            <person name="Kearney S.M."/>
            <person name="Perrotta A.R."/>
            <person name="Berdy B."/>
            <person name="Zhao S."/>
            <person name="Lieberman T.D."/>
            <person name="Swanson P.K."/>
            <person name="Smith M."/>
            <person name="Roesemann S."/>
            <person name="Alexander J.E."/>
            <person name="Rich S.A."/>
            <person name="Livny J."/>
            <person name="Vlamakis H."/>
            <person name="Clish C."/>
            <person name="Bullock K."/>
            <person name="Deik A."/>
            <person name="Scott J."/>
            <person name="Pierce K.A."/>
            <person name="Xavier R.J."/>
            <person name="Alm E.J."/>
        </authorList>
    </citation>
    <scope>NUCLEOTIDE SEQUENCE [LARGE SCALE GENOMIC DNA]</scope>
    <source>
        <strain evidence="8 10">BIOML-A1</strain>
    </source>
</reference>
<evidence type="ECO:0000313" key="10">
    <source>
        <dbReference type="Proteomes" id="UP000446657"/>
    </source>
</evidence>
<dbReference type="GO" id="GO:0003700">
    <property type="term" value="F:DNA-binding transcription factor activity"/>
    <property type="evidence" value="ECO:0007669"/>
    <property type="project" value="InterPro"/>
</dbReference>
<name>A0A0M6WWC3_9FIRM</name>
<dbReference type="EMBL" id="CVRR01000037">
    <property type="protein sequence ID" value="CRL41017.1"/>
    <property type="molecule type" value="Genomic_DNA"/>
</dbReference>
<evidence type="ECO:0000313" key="8">
    <source>
        <dbReference type="EMBL" id="MTR82909.1"/>
    </source>
</evidence>
<protein>
    <submittedName>
        <fullName evidence="8">MerR family transcriptional regulator</fullName>
    </submittedName>
</protein>
<evidence type="ECO:0000256" key="3">
    <source>
        <dbReference type="ARBA" id="ARBA00023125"/>
    </source>
</evidence>
<dbReference type="InterPro" id="IPR000551">
    <property type="entry name" value="MerR-type_HTH_dom"/>
</dbReference>